<proteinExistence type="predicted"/>
<reference evidence="2" key="2">
    <citation type="submission" date="2017-06" db="EMBL/GenBank/DDBJ databases">
        <title>WGS assembly of Brachypodium distachyon.</title>
        <authorList>
            <consortium name="The International Brachypodium Initiative"/>
            <person name="Lucas S."/>
            <person name="Harmon-Smith M."/>
            <person name="Lail K."/>
            <person name="Tice H."/>
            <person name="Grimwood J."/>
            <person name="Bruce D."/>
            <person name="Barry K."/>
            <person name="Shu S."/>
            <person name="Lindquist E."/>
            <person name="Wang M."/>
            <person name="Pitluck S."/>
            <person name="Vogel J.P."/>
            <person name="Garvin D.F."/>
            <person name="Mockler T.C."/>
            <person name="Schmutz J."/>
            <person name="Rokhsar D."/>
            <person name="Bevan M.W."/>
        </authorList>
    </citation>
    <scope>NUCLEOTIDE SEQUENCE</scope>
    <source>
        <strain evidence="2">Bd21</strain>
    </source>
</reference>
<dbReference type="Gramene" id="PNT74362">
    <property type="protein sequence ID" value="PNT74362"/>
    <property type="gene ID" value="BRADI_1g13354v3"/>
</dbReference>
<dbReference type="EnsemblPlants" id="PNT74362">
    <property type="protein sequence ID" value="PNT74362"/>
    <property type="gene ID" value="BRADI_1g13354v3"/>
</dbReference>
<reference evidence="3" key="3">
    <citation type="submission" date="2018-08" db="UniProtKB">
        <authorList>
            <consortium name="EnsemblPlants"/>
        </authorList>
    </citation>
    <scope>IDENTIFICATION</scope>
    <source>
        <strain evidence="3">cv. Bd21</strain>
    </source>
</reference>
<dbReference type="OrthoDB" id="580716at2759"/>
<evidence type="ECO:0000313" key="3">
    <source>
        <dbReference type="EnsemblPlants" id="PNT74362"/>
    </source>
</evidence>
<sequence>MADILRPPSPDPKAEQDASRAWNSMGNPVSLEAEVKLLGEKVQDFDGRELNLHKCTYKVGPIESCRLVKRGNKSVSTLMNNFEFLSNLRHPSAVLVENYFDKESLVISMVHGSFLKWMSTTETNKLFTAGGTMLPLLRDMIMQVLVIYAM</sequence>
<evidence type="ECO:0000313" key="2">
    <source>
        <dbReference type="EMBL" id="PNT74362.1"/>
    </source>
</evidence>
<evidence type="ECO:0000256" key="1">
    <source>
        <dbReference type="SAM" id="MobiDB-lite"/>
    </source>
</evidence>
<evidence type="ECO:0000313" key="4">
    <source>
        <dbReference type="Proteomes" id="UP000008810"/>
    </source>
</evidence>
<dbReference type="AlphaFoldDB" id="A0A2K2DJA6"/>
<reference evidence="2 3" key="1">
    <citation type="journal article" date="2010" name="Nature">
        <title>Genome sequencing and analysis of the model grass Brachypodium distachyon.</title>
        <authorList>
            <consortium name="International Brachypodium Initiative"/>
        </authorList>
    </citation>
    <scope>NUCLEOTIDE SEQUENCE [LARGE SCALE GENOMIC DNA]</scope>
    <source>
        <strain evidence="2 3">Bd21</strain>
    </source>
</reference>
<accession>A0A2K2DJA6</accession>
<protein>
    <recommendedName>
        <fullName evidence="5">Protein kinase domain-containing protein</fullName>
    </recommendedName>
</protein>
<dbReference type="EMBL" id="CM000880">
    <property type="protein sequence ID" value="PNT74362.1"/>
    <property type="molecule type" value="Genomic_DNA"/>
</dbReference>
<dbReference type="FunCoup" id="A0A2K2DJA6">
    <property type="interactions" value="252"/>
</dbReference>
<feature type="region of interest" description="Disordered" evidence="1">
    <location>
        <begin position="1"/>
        <end position="20"/>
    </location>
</feature>
<organism evidence="2">
    <name type="scientific">Brachypodium distachyon</name>
    <name type="common">Purple false brome</name>
    <name type="synonym">Trachynia distachya</name>
    <dbReference type="NCBI Taxonomy" id="15368"/>
    <lineage>
        <taxon>Eukaryota</taxon>
        <taxon>Viridiplantae</taxon>
        <taxon>Streptophyta</taxon>
        <taxon>Embryophyta</taxon>
        <taxon>Tracheophyta</taxon>
        <taxon>Spermatophyta</taxon>
        <taxon>Magnoliopsida</taxon>
        <taxon>Liliopsida</taxon>
        <taxon>Poales</taxon>
        <taxon>Poaceae</taxon>
        <taxon>BOP clade</taxon>
        <taxon>Pooideae</taxon>
        <taxon>Stipodae</taxon>
        <taxon>Brachypodieae</taxon>
        <taxon>Brachypodium</taxon>
    </lineage>
</organism>
<name>A0A2K2DJA6_BRADI</name>
<dbReference type="Proteomes" id="UP000008810">
    <property type="component" value="Chromosome 1"/>
</dbReference>
<dbReference type="InParanoid" id="A0A2K2DJA6"/>
<evidence type="ECO:0008006" key="5">
    <source>
        <dbReference type="Google" id="ProtNLM"/>
    </source>
</evidence>
<keyword evidence="4" id="KW-1185">Reference proteome</keyword>
<gene>
    <name evidence="2" type="ORF">BRADI_1g13354v3</name>
</gene>